<dbReference type="Pfam" id="PF06202">
    <property type="entry name" value="GDE_C"/>
    <property type="match status" value="1"/>
</dbReference>
<dbReference type="PANTHER" id="PTHR10569">
    <property type="entry name" value="GLYCOGEN DEBRANCHING ENZYME"/>
    <property type="match status" value="1"/>
</dbReference>
<comment type="function">
    <text evidence="3">Multifunctional enzyme acting as 1,4-alpha-D-glucan:1,4-alpha-D-glucan 4-alpha-D-glycosyltransferase and amylo-1,6-glucosidase in glycogen degradation.</text>
</comment>
<dbReference type="FunFam" id="3.20.20.80:FF:000070">
    <property type="entry name" value="GDB1p Glycogen debranching enzyme"/>
    <property type="match status" value="1"/>
</dbReference>
<dbReference type="GO" id="GO:0004134">
    <property type="term" value="F:4-alpha-glucanotransferase activity"/>
    <property type="evidence" value="ECO:0007669"/>
    <property type="project" value="UniProtKB-EC"/>
</dbReference>
<dbReference type="Gene3D" id="1.50.10.10">
    <property type="match status" value="1"/>
</dbReference>
<evidence type="ECO:0000256" key="6">
    <source>
        <dbReference type="ARBA" id="ARBA00012778"/>
    </source>
</evidence>
<dbReference type="EC" id="3.2.1.33" evidence="6"/>
<dbReference type="InterPro" id="IPR032790">
    <property type="entry name" value="GDE_C"/>
</dbReference>
<dbReference type="Pfam" id="PF14701">
    <property type="entry name" value="hDGE_amylase"/>
    <property type="match status" value="1"/>
</dbReference>
<evidence type="ECO:0000256" key="2">
    <source>
        <dbReference type="ARBA" id="ARBA00000927"/>
    </source>
</evidence>
<evidence type="ECO:0000256" key="8">
    <source>
        <dbReference type="ARBA" id="ARBA00022490"/>
    </source>
</evidence>
<keyword evidence="13" id="KW-0511">Multifunctional enzyme</keyword>
<dbReference type="InterPro" id="IPR010401">
    <property type="entry name" value="AGL/Gdb1"/>
</dbReference>
<dbReference type="GO" id="GO:0005978">
    <property type="term" value="P:glycogen biosynthetic process"/>
    <property type="evidence" value="ECO:0007669"/>
    <property type="project" value="UniProtKB-KW"/>
</dbReference>
<reference evidence="22" key="1">
    <citation type="submission" date="2022-03" db="EMBL/GenBank/DDBJ databases">
        <authorList>
            <person name="Martin C."/>
        </authorList>
    </citation>
    <scope>NUCLEOTIDE SEQUENCE</scope>
</reference>
<feature type="domain" description="Glycogen debranching enzyme C-terminal" evidence="18">
    <location>
        <begin position="1093"/>
        <end position="1541"/>
    </location>
</feature>
<gene>
    <name evidence="22" type="ORF">OFUS_LOCUS2666</name>
</gene>
<evidence type="ECO:0000256" key="5">
    <source>
        <dbReference type="ARBA" id="ARBA00012560"/>
    </source>
</evidence>
<dbReference type="InterPro" id="IPR012341">
    <property type="entry name" value="6hp_glycosidase-like_sf"/>
</dbReference>
<feature type="domain" description="Glycogen debranching enzyme glucanotransferase" evidence="20">
    <location>
        <begin position="126"/>
        <end position="569"/>
    </location>
</feature>
<dbReference type="FunFam" id="3.20.20.80:FF:000206">
    <property type="entry name" value="Amylo-alpha-1, 6-glucosidase, 4-alpha-glucanotransferase b"/>
    <property type="match status" value="1"/>
</dbReference>
<proteinExistence type="inferred from homology"/>
<organism evidence="22 23">
    <name type="scientific">Owenia fusiformis</name>
    <name type="common">Polychaete worm</name>
    <dbReference type="NCBI Taxonomy" id="6347"/>
    <lineage>
        <taxon>Eukaryota</taxon>
        <taxon>Metazoa</taxon>
        <taxon>Spiralia</taxon>
        <taxon>Lophotrochozoa</taxon>
        <taxon>Annelida</taxon>
        <taxon>Polychaeta</taxon>
        <taxon>Sedentaria</taxon>
        <taxon>Canalipalpata</taxon>
        <taxon>Sabellida</taxon>
        <taxon>Oweniida</taxon>
        <taxon>Oweniidae</taxon>
        <taxon>Owenia</taxon>
    </lineage>
</organism>
<evidence type="ECO:0000256" key="3">
    <source>
        <dbReference type="ARBA" id="ARBA00003530"/>
    </source>
</evidence>
<evidence type="ECO:0000256" key="13">
    <source>
        <dbReference type="ARBA" id="ARBA00023268"/>
    </source>
</evidence>
<protein>
    <recommendedName>
        <fullName evidence="7">Glycogen debranching enzyme</fullName>
        <ecNumber evidence="5">2.4.1.25</ecNumber>
        <ecNumber evidence="6">3.2.1.33</ecNumber>
    </recommendedName>
    <alternativeName>
        <fullName evidence="16">Glycogen debrancher</fullName>
    </alternativeName>
</protein>
<dbReference type="Pfam" id="PF14699">
    <property type="entry name" value="hGDE_N"/>
    <property type="match status" value="1"/>
</dbReference>
<dbReference type="InterPro" id="IPR029436">
    <property type="entry name" value="AGL_euk_N"/>
</dbReference>
<dbReference type="Proteomes" id="UP000749559">
    <property type="component" value="Unassembled WGS sequence"/>
</dbReference>
<evidence type="ECO:0000313" key="23">
    <source>
        <dbReference type="Proteomes" id="UP000749559"/>
    </source>
</evidence>
<evidence type="ECO:0000259" key="18">
    <source>
        <dbReference type="Pfam" id="PF06202"/>
    </source>
</evidence>
<dbReference type="EC" id="2.4.1.25" evidence="5"/>
<evidence type="ECO:0000256" key="16">
    <source>
        <dbReference type="ARBA" id="ARBA00031477"/>
    </source>
</evidence>
<keyword evidence="9" id="KW-0328">Glycosyltransferase</keyword>
<dbReference type="PANTHER" id="PTHR10569:SF2">
    <property type="entry name" value="GLYCOGEN DEBRANCHING ENZYME"/>
    <property type="match status" value="1"/>
</dbReference>
<dbReference type="SUPFAM" id="SSF51445">
    <property type="entry name" value="(Trans)glycosidases"/>
    <property type="match status" value="1"/>
</dbReference>
<dbReference type="NCBIfam" id="TIGR01531">
    <property type="entry name" value="glyc_debranch"/>
    <property type="match status" value="1"/>
</dbReference>
<comment type="caution">
    <text evidence="22">The sequence shown here is derived from an EMBL/GenBank/DDBJ whole genome shotgun (WGS) entry which is preliminary data.</text>
</comment>
<evidence type="ECO:0000259" key="19">
    <source>
        <dbReference type="Pfam" id="PF14699"/>
    </source>
</evidence>
<evidence type="ECO:0000256" key="7">
    <source>
        <dbReference type="ARBA" id="ARBA00020723"/>
    </source>
</evidence>
<sequence length="1549" mass="174534">MSAQVRLLTLNKGENKETVLFRLQKGWKLHFVLGPSLQAEDVHVFSNHPQNASSTFLRNQYREIPWQSHSKTKADRSDSFAEIDVVVAGSFNYYFTINGSPDVEYADGCGYFLVDPQLTSGPEKEQVSLDCIQCQTVLTKLLGPFQTWESKLAVAKETGYNMIHFTPLQQLGHSDSAYSLANQHEVDRRYGANNTSIKWDDVQKLVSKMDESWSVLSLTDLVFNHTANNSPWIEEHPECAYNVHNSPHLRPAYVLDRILWHFSMEVAEGVWTENGIPPEINSECHLQAVQNVLLDKVIPKSNLNEFFILDVDSVLEEFKACLDKGLPPGSNGQGEKEMEGKVEVKQDSQWRRLHTTINMDKAMQLYRNEKFDDGTKEATIEKCVKDLEFKLKELNNSIREEVQSHLTQAVNNFIANGRYRFLADDGPKYDKVSKSDPIMDMYFTHPGDYPEHGKSVSVEMDEVLSYEKQGAWMMAHNGWVMNDDPLRNFAEPGSNIYFRRELIAWGDSVKLRYGDKPEDCPYLWQYMLEYTVTTAQIFHGIRLDNCHSTPLHVAEYMLDAARKVRPDMYVIAELFTSSEHTDNVFINRLGINSLIREAMSAWDAHEEGRLVYRYGGEPVGAFIQPSTRPLQPSIAHALFMDQTHDNPSPVEKRSVFDLLPSAGLVSMACCATGSNRGYDELVPHHIHVVNETREYAAWTDSKVLNKGSVNQGSGIIAAKTALNRLHFEMGEAGFTQVYVDQVDKDIVAVTRHNPNNHRTIILVARTAFSYPSNPNKTGFVPPLCVPGIVEEIIVEARTICKGASEFKKEVSYVNGVSNYGVTIQEHVKLYESDMVELKDPGDGHLQEIDFVNFPPGSVIAFRICMSPESKTAILAIRSALTQFGFRMRSYSGSNLQQTQRDTDFKSIISRMSLSDLNRVMYRCDAEEKDDGKGFAVYDIPKYGPLVYCGIQGVMSLLTKIHANNDLGHPLCENIRNGDWLLQYTANRMKANHGTKQLGLWFEGVFEFLAKIPRYLVPCYFDAIMTGASVLIHDAIWNLMGEFVKDGSSFVRALALGSTQMCGIVKTAPLPTLSPSLNEPKPPTSIDEKTGRRVQSCNTLSAGLPHFASGIFRNWGRDTFIAIRGMLLLTGRFQEARYLILAYGGCLRHGLIPNLLGEGTHARYNCRDAIWWWLQCIQDYCNLAPNGTDILLDTVSRLYPQDGSEAQSPGTAEMPLQDVIQEALSKHIEGIKYRERNAGPNIDREMTDEGFNIEVGVDDTTGFVYGGNIHNCGTWMDKMGSSDKAGNKGKPATPRDGSAIELIGLCYSALQWLIQLHSTGKYPNDRISTSTTEITFNKWSENIKENFEKKFWIDTEPVAEKEPRPDLINRRGIYKDSFGASQFWADFQLRCNFPIAMVVAPQLFTAENAWIALTTAETELLGPLGMKTLDPTDWAYDGNYDNGDDSSNKGRARGFNYHQGPEWVWPVGFFLRAKLHFAKILEQSQPGILDSTIKFVRSTLTMHHIAIQSSDWRSLPELTNKDGAVCRDSCPAQAWSMGCILEVLYDLEQL</sequence>
<keyword evidence="14" id="KW-0326">Glycosidase</keyword>
<dbReference type="GO" id="GO:0005980">
    <property type="term" value="P:glycogen catabolic process"/>
    <property type="evidence" value="ECO:0007669"/>
    <property type="project" value="InterPro"/>
</dbReference>
<evidence type="ECO:0000256" key="15">
    <source>
        <dbReference type="ARBA" id="ARBA00025780"/>
    </source>
</evidence>
<evidence type="ECO:0000256" key="12">
    <source>
        <dbReference type="ARBA" id="ARBA00023056"/>
    </source>
</evidence>
<name>A0A8S4N1Z7_OWEFU</name>
<dbReference type="FunFam" id="1.50.10.10:FF:000039">
    <property type="entry name" value="Glycogen debranching enzyme Gdb1, putative"/>
    <property type="match status" value="1"/>
</dbReference>
<evidence type="ECO:0000256" key="17">
    <source>
        <dbReference type="SAM" id="MobiDB-lite"/>
    </source>
</evidence>
<dbReference type="GO" id="GO:0005737">
    <property type="term" value="C:cytoplasm"/>
    <property type="evidence" value="ECO:0007669"/>
    <property type="project" value="UniProtKB-SubCell"/>
</dbReference>
<dbReference type="InterPro" id="IPR017853">
    <property type="entry name" value="GH"/>
</dbReference>
<dbReference type="InterPro" id="IPR006421">
    <property type="entry name" value="Glycogen_debranch_met"/>
</dbReference>
<feature type="compositionally biased region" description="Basic and acidic residues" evidence="17">
    <location>
        <begin position="334"/>
        <end position="345"/>
    </location>
</feature>
<evidence type="ECO:0000256" key="10">
    <source>
        <dbReference type="ARBA" id="ARBA00022679"/>
    </source>
</evidence>
<dbReference type="InterPro" id="IPR032788">
    <property type="entry name" value="AGL_central"/>
</dbReference>
<keyword evidence="12" id="KW-0320">Glycogen biosynthesis</keyword>
<keyword evidence="8" id="KW-0963">Cytoplasm</keyword>
<evidence type="ECO:0000256" key="11">
    <source>
        <dbReference type="ARBA" id="ARBA00022801"/>
    </source>
</evidence>
<evidence type="ECO:0000256" key="14">
    <source>
        <dbReference type="ARBA" id="ARBA00023295"/>
    </source>
</evidence>
<evidence type="ECO:0000313" key="22">
    <source>
        <dbReference type="EMBL" id="CAH1775348.1"/>
    </source>
</evidence>
<evidence type="ECO:0000256" key="9">
    <source>
        <dbReference type="ARBA" id="ARBA00022676"/>
    </source>
</evidence>
<comment type="catalytic activity">
    <reaction evidence="1">
        <text>Transfers a segment of a (1-&gt;4)-alpha-D-glucan to a new position in an acceptor, which may be glucose or a (1-&gt;4)-alpha-D-glucan.</text>
        <dbReference type="EC" id="2.4.1.25"/>
    </reaction>
</comment>
<dbReference type="InterPro" id="IPR032792">
    <property type="entry name" value="AGL_glucanoTrfase"/>
</dbReference>
<keyword evidence="23" id="KW-1185">Reference proteome</keyword>
<comment type="subcellular location">
    <subcellularLocation>
        <location evidence="4">Cytoplasm</location>
    </subcellularLocation>
</comment>
<dbReference type="GO" id="GO:0004135">
    <property type="term" value="F:amylo-alpha-1,6-glucosidase activity"/>
    <property type="evidence" value="ECO:0007669"/>
    <property type="project" value="UniProtKB-EC"/>
</dbReference>
<dbReference type="Pfam" id="PF14702">
    <property type="entry name" value="hGDE_central"/>
    <property type="match status" value="1"/>
</dbReference>
<evidence type="ECO:0000256" key="4">
    <source>
        <dbReference type="ARBA" id="ARBA00004496"/>
    </source>
</evidence>
<comment type="catalytic activity">
    <reaction evidence="2">
        <text>Hydrolysis of (1-&gt;6)-alpha-D-glucosidic branch linkages in glycogen phosphorylase limit dextrin.</text>
        <dbReference type="EC" id="3.2.1.33"/>
    </reaction>
</comment>
<dbReference type="OrthoDB" id="10248904at2759"/>
<feature type="region of interest" description="Disordered" evidence="17">
    <location>
        <begin position="326"/>
        <end position="345"/>
    </location>
</feature>
<evidence type="ECO:0000259" key="21">
    <source>
        <dbReference type="Pfam" id="PF14702"/>
    </source>
</evidence>
<comment type="similarity">
    <text evidence="15">Belongs to the glycogen debranching enzyme family.</text>
</comment>
<dbReference type="CDD" id="cd11327">
    <property type="entry name" value="AmyAc_Glg_debranch_2"/>
    <property type="match status" value="1"/>
</dbReference>
<keyword evidence="10" id="KW-0808">Transferase</keyword>
<dbReference type="SUPFAM" id="SSF48208">
    <property type="entry name" value="Six-hairpin glycosidases"/>
    <property type="match status" value="1"/>
</dbReference>
<evidence type="ECO:0000256" key="1">
    <source>
        <dbReference type="ARBA" id="ARBA00000439"/>
    </source>
</evidence>
<dbReference type="InterPro" id="IPR008928">
    <property type="entry name" value="6-hairpin_glycosidase_sf"/>
</dbReference>
<dbReference type="Gene3D" id="3.20.20.80">
    <property type="entry name" value="Glycosidases"/>
    <property type="match status" value="2"/>
</dbReference>
<dbReference type="EMBL" id="CAIIXF020000001">
    <property type="protein sequence ID" value="CAH1775348.1"/>
    <property type="molecule type" value="Genomic_DNA"/>
</dbReference>
<feature type="domain" description="Glycogen debranching enzyme central" evidence="21">
    <location>
        <begin position="714"/>
        <end position="988"/>
    </location>
</feature>
<keyword evidence="11" id="KW-0378">Hydrolase</keyword>
<accession>A0A8S4N1Z7</accession>
<evidence type="ECO:0000259" key="20">
    <source>
        <dbReference type="Pfam" id="PF14701"/>
    </source>
</evidence>
<feature type="domain" description="Eukaryotic glycogen debranching enzyme N-terminal" evidence="19">
    <location>
        <begin position="29"/>
        <end position="119"/>
    </location>
</feature>